<keyword evidence="5" id="KW-1185">Reference proteome</keyword>
<proteinExistence type="predicted"/>
<dbReference type="PANTHER" id="PTHR31325">
    <property type="entry name" value="OS01G0798800 PROTEIN-RELATED"/>
    <property type="match status" value="1"/>
</dbReference>
<dbReference type="InterPro" id="IPR007658">
    <property type="entry name" value="DUF594"/>
</dbReference>
<reference evidence="4 5" key="1">
    <citation type="submission" date="2021-09" db="EMBL/GenBank/DDBJ databases">
        <title>Genomic insights and catalytic innovation underlie evolution of tropane alkaloids biosynthesis.</title>
        <authorList>
            <person name="Wang Y.-J."/>
            <person name="Tian T."/>
            <person name="Huang J.-P."/>
            <person name="Huang S.-X."/>
        </authorList>
    </citation>
    <scope>NUCLEOTIDE SEQUENCE [LARGE SCALE GENOMIC DNA]</scope>
    <source>
        <strain evidence="4">KIB-2018</strain>
        <tissue evidence="4">Leaf</tissue>
    </source>
</reference>
<feature type="transmembrane region" description="Helical" evidence="2">
    <location>
        <begin position="93"/>
        <end position="115"/>
    </location>
</feature>
<gene>
    <name evidence="4" type="ORF">K2173_020187</name>
</gene>
<dbReference type="InterPro" id="IPR025315">
    <property type="entry name" value="DUF4220"/>
</dbReference>
<evidence type="ECO:0000256" key="2">
    <source>
        <dbReference type="SAM" id="Phobius"/>
    </source>
</evidence>
<feature type="transmembrane region" description="Helical" evidence="2">
    <location>
        <begin position="337"/>
        <end position="359"/>
    </location>
</feature>
<dbReference type="EMBL" id="JAIWQS010000001">
    <property type="protein sequence ID" value="KAJ8775183.1"/>
    <property type="molecule type" value="Genomic_DNA"/>
</dbReference>
<feature type="compositionally biased region" description="Basic and acidic residues" evidence="1">
    <location>
        <begin position="586"/>
        <end position="605"/>
    </location>
</feature>
<feature type="domain" description="DUF4220" evidence="3">
    <location>
        <begin position="52"/>
        <end position="439"/>
    </location>
</feature>
<sequence>MGDPIPPSVKRVWEQWNIRGALLFSLSLQTILVLFAPSRKRTSRRLIILMVWSGYLLADAVANFAVGLISNSQTSEPSDGKNKTGPKENPDLLAFWAPFLLLHLGGPDTITAFALEDNALWLRHLLSLIIQAVATGYVFLQTFPKNKVMIPTFIMFLAGIIKYLERTRSLYLASMDRFRDSMLKEPDPGPNYAKLMEEYASKKEAKLPTEIIYMPEPEKDIKAPILEKVTLEELEVVQKAYRWFNLFKGLIVDLIFSFKERNESRDLFDTLRPEDALRVIEVELNFIYEVLFTKVVVVHSNLGIIFRLLAFSSIVTSLAVFRFHVKKHGYYNGFDVGVTYALLFGAIGLDIVSLLMAIFSDWTVASIDKPDKVLDSRWRMFTDFISRKTKPFFVKFLEFKRSCQFDYMTETPLNHTVVYIPFIFRRWSSRVSGYNLIRYCLKGRPEGVYKVRRVTILSIAAKFLRLNLLFDFVHGIINEATKLVGKLLAFLLFPLKQVIKNLRIDTVAGALSRKLGHVKDWLIDQVGLKDVVDEIIYSSKEPFTREIWTFIFEELQRKSEFADDPETAKRICSARGEWIIQENDSEDKNRAEQESEDKDSEKDRPDLMPYVIDVSYDESLLLWHIATELLYNTETSDHVSKERLFSKILSDYMLYLLIVQPGMMTSVAGIGKIRYRDTCAEAERFIKRRSLGSKDLKAACEKILDVNTEVKPIDVKGDRSKSVLFDACRLAKELQKLKEKKWEKLSRIWVELLSYAASHIRANAHAQQVSKGGELVSLVWLLMAHFGIGDQFQINEGHARAKLIVGK</sequence>
<dbReference type="AlphaFoldDB" id="A0AAV8U7E4"/>
<evidence type="ECO:0000313" key="5">
    <source>
        <dbReference type="Proteomes" id="UP001159364"/>
    </source>
</evidence>
<dbReference type="Proteomes" id="UP001159364">
    <property type="component" value="Linkage Group LG01"/>
</dbReference>
<evidence type="ECO:0000256" key="1">
    <source>
        <dbReference type="SAM" id="MobiDB-lite"/>
    </source>
</evidence>
<keyword evidence="2" id="KW-1133">Transmembrane helix</keyword>
<evidence type="ECO:0000313" key="4">
    <source>
        <dbReference type="EMBL" id="KAJ8775183.1"/>
    </source>
</evidence>
<organism evidence="4 5">
    <name type="scientific">Erythroxylum novogranatense</name>
    <dbReference type="NCBI Taxonomy" id="1862640"/>
    <lineage>
        <taxon>Eukaryota</taxon>
        <taxon>Viridiplantae</taxon>
        <taxon>Streptophyta</taxon>
        <taxon>Embryophyta</taxon>
        <taxon>Tracheophyta</taxon>
        <taxon>Spermatophyta</taxon>
        <taxon>Magnoliopsida</taxon>
        <taxon>eudicotyledons</taxon>
        <taxon>Gunneridae</taxon>
        <taxon>Pentapetalae</taxon>
        <taxon>rosids</taxon>
        <taxon>fabids</taxon>
        <taxon>Malpighiales</taxon>
        <taxon>Erythroxylaceae</taxon>
        <taxon>Erythroxylum</taxon>
    </lineage>
</organism>
<feature type="transmembrane region" description="Helical" evidence="2">
    <location>
        <begin position="47"/>
        <end position="69"/>
    </location>
</feature>
<dbReference type="Pfam" id="PF04578">
    <property type="entry name" value="DUF594"/>
    <property type="match status" value="1"/>
</dbReference>
<feature type="transmembrane region" description="Helical" evidence="2">
    <location>
        <begin position="16"/>
        <end position="35"/>
    </location>
</feature>
<evidence type="ECO:0000259" key="3">
    <source>
        <dbReference type="Pfam" id="PF13968"/>
    </source>
</evidence>
<feature type="region of interest" description="Disordered" evidence="1">
    <location>
        <begin position="583"/>
        <end position="605"/>
    </location>
</feature>
<keyword evidence="2" id="KW-0812">Transmembrane</keyword>
<feature type="transmembrane region" description="Helical" evidence="2">
    <location>
        <begin position="304"/>
        <end position="325"/>
    </location>
</feature>
<comment type="caution">
    <text evidence="4">The sequence shown here is derived from an EMBL/GenBank/DDBJ whole genome shotgun (WGS) entry which is preliminary data.</text>
</comment>
<accession>A0AAV8U7E4</accession>
<keyword evidence="2" id="KW-0472">Membrane</keyword>
<feature type="transmembrane region" description="Helical" evidence="2">
    <location>
        <begin position="122"/>
        <end position="142"/>
    </location>
</feature>
<name>A0AAV8U7E4_9ROSI</name>
<dbReference type="Pfam" id="PF13968">
    <property type="entry name" value="DUF4220"/>
    <property type="match status" value="1"/>
</dbReference>
<protein>
    <recommendedName>
        <fullName evidence="3">DUF4220 domain-containing protein</fullName>
    </recommendedName>
</protein>